<dbReference type="InterPro" id="IPR029063">
    <property type="entry name" value="SAM-dependent_MTases_sf"/>
</dbReference>
<sequence>MLEKGKNYIVDIVDIGHGGVGIGKYEGFTVFVEGGLIQDKIKVNIIKSKKNYAEGKIVEFIEKSPFRISKKCPDELGDCGGCQVMHLDYKKQLELKTNLVRETIKRIGKLDDIKIHDTIGMDSPFRYRNKAQFPIGKVDNKAVLGFYKKKSHEIIPTQKCIIQHEINDKIVEIIKTYINTFKISVYNEKTHQGLLRHLVTKVGFKTKEVMVVLVANGKKLPHSKELIHVLKENIPGFKTLVLNINKNKTNVILGKENKILYGDGKIQDYIEDLKFNISSLSFFQVNPIQTEVLYNRALEYAQLTGNEVVFDIYCGIGTISLFLAKKAKKVYGIEIVEDAIKDAKINSKMNNLDNTEFYVGKAEEVVPKLYSEGKRADVVVVDPPRKGCDEKVLETIVNMEPKRVVYVSCNPSTLARDLAYLDERGYKCEEIQPVDMFPHTMHVECISQIVKK</sequence>
<feature type="active site" evidence="5">
    <location>
        <position position="409"/>
    </location>
</feature>
<evidence type="ECO:0000313" key="8">
    <source>
        <dbReference type="Proteomes" id="UP000242520"/>
    </source>
</evidence>
<evidence type="ECO:0000256" key="2">
    <source>
        <dbReference type="ARBA" id="ARBA00022679"/>
    </source>
</evidence>
<keyword evidence="3 4" id="KW-0949">S-adenosyl-L-methionine</keyword>
<keyword evidence="8" id="KW-1185">Reference proteome</keyword>
<dbReference type="EMBL" id="FQXH01000009">
    <property type="protein sequence ID" value="SHH18237.1"/>
    <property type="molecule type" value="Genomic_DNA"/>
</dbReference>
<evidence type="ECO:0000259" key="6">
    <source>
        <dbReference type="PROSITE" id="PS50926"/>
    </source>
</evidence>
<dbReference type="GO" id="GO:0070475">
    <property type="term" value="P:rRNA base methylation"/>
    <property type="evidence" value="ECO:0007669"/>
    <property type="project" value="TreeGrafter"/>
</dbReference>
<dbReference type="InterPro" id="IPR030390">
    <property type="entry name" value="MeTrfase_TrmA_AS"/>
</dbReference>
<evidence type="ECO:0000313" key="7">
    <source>
        <dbReference type="EMBL" id="SHH18237.1"/>
    </source>
</evidence>
<dbReference type="STRING" id="1123350.SAMN02744040_01134"/>
<reference evidence="8" key="1">
    <citation type="submission" date="2016-11" db="EMBL/GenBank/DDBJ databases">
        <authorList>
            <person name="Varghese N."/>
            <person name="Submissions S."/>
        </authorList>
    </citation>
    <scope>NUCLEOTIDE SEQUENCE [LARGE SCALE GENOMIC DNA]</scope>
    <source>
        <strain evidence="8">DSM 15285</strain>
    </source>
</reference>
<dbReference type="FunFam" id="2.40.50.1070:FF:000003">
    <property type="entry name" value="23S rRNA (Uracil-5-)-methyltransferase RumA"/>
    <property type="match status" value="1"/>
</dbReference>
<dbReference type="OrthoDB" id="9804590at2"/>
<feature type="binding site" evidence="4">
    <location>
        <position position="284"/>
    </location>
    <ligand>
        <name>S-adenosyl-L-methionine</name>
        <dbReference type="ChEBI" id="CHEBI:59789"/>
    </ligand>
</feature>
<dbReference type="GO" id="GO:0070041">
    <property type="term" value="F:rRNA (uridine-C5-)-methyltransferase activity"/>
    <property type="evidence" value="ECO:0007669"/>
    <property type="project" value="TreeGrafter"/>
</dbReference>
<dbReference type="PROSITE" id="PS01231">
    <property type="entry name" value="TRMA_2"/>
    <property type="match status" value="1"/>
</dbReference>
<keyword evidence="2 4" id="KW-0808">Transferase</keyword>
<dbReference type="PROSITE" id="PS51687">
    <property type="entry name" value="SAM_MT_RNA_M5U"/>
    <property type="match status" value="1"/>
</dbReference>
<keyword evidence="1 4" id="KW-0489">Methyltransferase</keyword>
<feature type="binding site" evidence="4">
    <location>
        <position position="334"/>
    </location>
    <ligand>
        <name>S-adenosyl-L-methionine</name>
        <dbReference type="ChEBI" id="CHEBI:59789"/>
    </ligand>
</feature>
<dbReference type="PROSITE" id="PS50926">
    <property type="entry name" value="TRAM"/>
    <property type="match status" value="1"/>
</dbReference>
<dbReference type="CDD" id="cd02440">
    <property type="entry name" value="AdoMet_MTases"/>
    <property type="match status" value="1"/>
</dbReference>
<dbReference type="Proteomes" id="UP000242520">
    <property type="component" value="Unassembled WGS sequence"/>
</dbReference>
<evidence type="ECO:0000256" key="5">
    <source>
        <dbReference type="PROSITE-ProRule" id="PRU10015"/>
    </source>
</evidence>
<dbReference type="Pfam" id="PF05958">
    <property type="entry name" value="tRNA_U5-meth_tr"/>
    <property type="match status" value="1"/>
</dbReference>
<name>A0A1M5QVN3_9FIRM</name>
<feature type="domain" description="TRAM" evidence="6">
    <location>
        <begin position="1"/>
        <end position="59"/>
    </location>
</feature>
<dbReference type="Gene3D" id="2.40.50.140">
    <property type="entry name" value="Nucleic acid-binding proteins"/>
    <property type="match status" value="1"/>
</dbReference>
<dbReference type="Gene3D" id="2.40.50.1070">
    <property type="match status" value="1"/>
</dbReference>
<dbReference type="PANTHER" id="PTHR11061">
    <property type="entry name" value="RNA M5U METHYLTRANSFERASE"/>
    <property type="match status" value="1"/>
</dbReference>
<evidence type="ECO:0000256" key="4">
    <source>
        <dbReference type="PROSITE-ProRule" id="PRU01024"/>
    </source>
</evidence>
<dbReference type="FunFam" id="3.40.50.150:FF:000009">
    <property type="entry name" value="23S rRNA (Uracil(1939)-C(5))-methyltransferase RlmD"/>
    <property type="match status" value="1"/>
</dbReference>
<evidence type="ECO:0000256" key="1">
    <source>
        <dbReference type="ARBA" id="ARBA00022603"/>
    </source>
</evidence>
<dbReference type="InterPro" id="IPR002792">
    <property type="entry name" value="TRAM_dom"/>
</dbReference>
<proteinExistence type="inferred from homology"/>
<feature type="active site" description="Nucleophile" evidence="4">
    <location>
        <position position="409"/>
    </location>
</feature>
<protein>
    <submittedName>
        <fullName evidence="7">23S rRNA (Uracil1939-C5)-methyltransferase</fullName>
    </submittedName>
</protein>
<comment type="similarity">
    <text evidence="4">Belongs to the class I-like SAM-binding methyltransferase superfamily. RNA M5U methyltransferase family.</text>
</comment>
<dbReference type="InterPro" id="IPR030391">
    <property type="entry name" value="MeTrfase_TrmA_CS"/>
</dbReference>
<dbReference type="Gene3D" id="3.40.50.150">
    <property type="entry name" value="Vaccinia Virus protein VP39"/>
    <property type="match status" value="1"/>
</dbReference>
<accession>A0A1M5QVN3</accession>
<dbReference type="PANTHER" id="PTHR11061:SF30">
    <property type="entry name" value="TRNA (URACIL(54)-C(5))-METHYLTRANSFERASE"/>
    <property type="match status" value="1"/>
</dbReference>
<dbReference type="Pfam" id="PF01938">
    <property type="entry name" value="TRAM"/>
    <property type="match status" value="1"/>
</dbReference>
<dbReference type="SUPFAM" id="SSF53335">
    <property type="entry name" value="S-adenosyl-L-methionine-dependent methyltransferases"/>
    <property type="match status" value="1"/>
</dbReference>
<feature type="binding site" evidence="4">
    <location>
        <position position="382"/>
    </location>
    <ligand>
        <name>S-adenosyl-L-methionine</name>
        <dbReference type="ChEBI" id="CHEBI:59789"/>
    </ligand>
</feature>
<dbReference type="RefSeq" id="WP_072724492.1">
    <property type="nucleotide sequence ID" value="NZ_FQXH01000009.1"/>
</dbReference>
<dbReference type="AlphaFoldDB" id="A0A1M5QVN3"/>
<gene>
    <name evidence="7" type="ORF">SAMN02744040_01134</name>
</gene>
<dbReference type="InterPro" id="IPR012340">
    <property type="entry name" value="NA-bd_OB-fold"/>
</dbReference>
<dbReference type="InterPro" id="IPR010280">
    <property type="entry name" value="U5_MeTrfase_fam"/>
</dbReference>
<dbReference type="SUPFAM" id="SSF50249">
    <property type="entry name" value="Nucleic acid-binding proteins"/>
    <property type="match status" value="1"/>
</dbReference>
<organism evidence="7 8">
    <name type="scientific">Tepidibacter thalassicus DSM 15285</name>
    <dbReference type="NCBI Taxonomy" id="1123350"/>
    <lineage>
        <taxon>Bacteria</taxon>
        <taxon>Bacillati</taxon>
        <taxon>Bacillota</taxon>
        <taxon>Clostridia</taxon>
        <taxon>Peptostreptococcales</taxon>
        <taxon>Peptostreptococcaceae</taxon>
        <taxon>Tepidibacter</taxon>
    </lineage>
</organism>
<evidence type="ECO:0000256" key="3">
    <source>
        <dbReference type="ARBA" id="ARBA00022691"/>
    </source>
</evidence>
<feature type="binding site" evidence="4">
    <location>
        <position position="313"/>
    </location>
    <ligand>
        <name>S-adenosyl-L-methionine</name>
        <dbReference type="ChEBI" id="CHEBI:59789"/>
    </ligand>
</feature>
<dbReference type="NCBIfam" id="TIGR00479">
    <property type="entry name" value="rumA"/>
    <property type="match status" value="1"/>
</dbReference>
<dbReference type="PROSITE" id="PS01230">
    <property type="entry name" value="TRMA_1"/>
    <property type="match status" value="1"/>
</dbReference>